<gene>
    <name evidence="2" type="ORF">QOZ84_07290</name>
</gene>
<dbReference type="PROSITE" id="PS51257">
    <property type="entry name" value="PROKAR_LIPOPROTEIN"/>
    <property type="match status" value="1"/>
</dbReference>
<accession>A0ABT7E8V2</accession>
<evidence type="ECO:0008006" key="4">
    <source>
        <dbReference type="Google" id="ProtNLM"/>
    </source>
</evidence>
<dbReference type="RefSeq" id="WP_284132293.1">
    <property type="nucleotide sequence ID" value="NZ_JASKYM010000002.1"/>
</dbReference>
<evidence type="ECO:0000313" key="3">
    <source>
        <dbReference type="Proteomes" id="UP001301012"/>
    </source>
</evidence>
<organism evidence="2 3">
    <name type="scientific">Romboutsia sedimentorum</name>
    <dbReference type="NCBI Taxonomy" id="1368474"/>
    <lineage>
        <taxon>Bacteria</taxon>
        <taxon>Bacillati</taxon>
        <taxon>Bacillota</taxon>
        <taxon>Clostridia</taxon>
        <taxon>Peptostreptococcales</taxon>
        <taxon>Peptostreptococcaceae</taxon>
        <taxon>Romboutsia</taxon>
    </lineage>
</organism>
<dbReference type="Proteomes" id="UP001301012">
    <property type="component" value="Unassembled WGS sequence"/>
</dbReference>
<feature type="signal peptide" evidence="1">
    <location>
        <begin position="1"/>
        <end position="19"/>
    </location>
</feature>
<protein>
    <recommendedName>
        <fullName evidence="4">Lipoprotein</fullName>
    </recommendedName>
</protein>
<sequence>MNKRVVSLILISTTLLVSACTKENLNSDSIIDVSSSQAINNNEFYLENEDTTAKDSNDSKKNSGTIKIPINIMSKYSKDITYLEVKEDSSLQEKLEIIIKTISREYFNGLPISVTVYGKNLAKIELKEPKDLSNSRVSWKVDYLNEVTKEYTINTIIKNIIQEDYKGAWIEKIQLYYENELIQLD</sequence>
<comment type="caution">
    <text evidence="2">The sequence shown here is derived from an EMBL/GenBank/DDBJ whole genome shotgun (WGS) entry which is preliminary data.</text>
</comment>
<keyword evidence="1" id="KW-0732">Signal</keyword>
<evidence type="ECO:0000313" key="2">
    <source>
        <dbReference type="EMBL" id="MDK2563349.1"/>
    </source>
</evidence>
<feature type="chain" id="PRO_5045958703" description="Lipoprotein" evidence="1">
    <location>
        <begin position="20"/>
        <end position="185"/>
    </location>
</feature>
<dbReference type="EMBL" id="JASKYM010000002">
    <property type="protein sequence ID" value="MDK2563349.1"/>
    <property type="molecule type" value="Genomic_DNA"/>
</dbReference>
<reference evidence="2 3" key="1">
    <citation type="submission" date="2023-05" db="EMBL/GenBank/DDBJ databases">
        <title>Rombocin, a short stable natural nisin variant, displays selective antimicrobial activity against Listeria monocytogenes and employs dual mode of action to kill target bacterial strains.</title>
        <authorList>
            <person name="Wambui J."/>
            <person name="Stephan R."/>
            <person name="Kuipers O.P."/>
        </authorList>
    </citation>
    <scope>NUCLEOTIDE SEQUENCE [LARGE SCALE GENOMIC DNA]</scope>
    <source>
        <strain evidence="2 3">RC002</strain>
    </source>
</reference>
<proteinExistence type="predicted"/>
<keyword evidence="3" id="KW-1185">Reference proteome</keyword>
<name>A0ABT7E8V2_9FIRM</name>
<evidence type="ECO:0000256" key="1">
    <source>
        <dbReference type="SAM" id="SignalP"/>
    </source>
</evidence>